<reference evidence="1" key="2">
    <citation type="submission" date="2023-01" db="EMBL/GenBank/DDBJ databases">
        <authorList>
            <person name="Sun Q."/>
            <person name="Evtushenko L."/>
        </authorList>
    </citation>
    <scope>NUCLEOTIDE SEQUENCE</scope>
    <source>
        <strain evidence="1">VKM B-2222</strain>
    </source>
</reference>
<dbReference type="AlphaFoldDB" id="A0AAD3NXZ5"/>
<name>A0AAD3NXZ5_9RHOB</name>
<comment type="caution">
    <text evidence="1">The sequence shown here is derived from an EMBL/GenBank/DDBJ whole genome shotgun (WGS) entry which is preliminary data.</text>
</comment>
<evidence type="ECO:0008006" key="3">
    <source>
        <dbReference type="Google" id="ProtNLM"/>
    </source>
</evidence>
<evidence type="ECO:0000313" key="1">
    <source>
        <dbReference type="EMBL" id="GLK63864.1"/>
    </source>
</evidence>
<reference evidence="1" key="1">
    <citation type="journal article" date="2014" name="Int. J. Syst. Evol. Microbiol.">
        <title>Complete genome sequence of Corynebacterium casei LMG S-19264T (=DSM 44701T), isolated from a smear-ripened cheese.</title>
        <authorList>
            <consortium name="US DOE Joint Genome Institute (JGI-PGF)"/>
            <person name="Walter F."/>
            <person name="Albersmeier A."/>
            <person name="Kalinowski J."/>
            <person name="Ruckert C."/>
        </authorList>
    </citation>
    <scope>NUCLEOTIDE SEQUENCE</scope>
    <source>
        <strain evidence="1">VKM B-2222</strain>
    </source>
</reference>
<proteinExistence type="predicted"/>
<keyword evidence="2" id="KW-1185">Reference proteome</keyword>
<sequence>MIPMRRNRKVRTVVNMTIYTLRNMVKWCFNKLKNSPRLATRYDKTAASFPGGVDIASIRLWIRQLVT</sequence>
<accession>A0AAD3NXZ5</accession>
<organism evidence="1 2">
    <name type="scientific">Paracoccus kondratievae</name>
    <dbReference type="NCBI Taxonomy" id="135740"/>
    <lineage>
        <taxon>Bacteria</taxon>
        <taxon>Pseudomonadati</taxon>
        <taxon>Pseudomonadota</taxon>
        <taxon>Alphaproteobacteria</taxon>
        <taxon>Rhodobacterales</taxon>
        <taxon>Paracoccaceae</taxon>
        <taxon>Paracoccus</taxon>
    </lineage>
</organism>
<dbReference type="EMBL" id="BSFH01000024">
    <property type="protein sequence ID" value="GLK63864.1"/>
    <property type="molecule type" value="Genomic_DNA"/>
</dbReference>
<evidence type="ECO:0000313" key="2">
    <source>
        <dbReference type="Proteomes" id="UP001143349"/>
    </source>
</evidence>
<dbReference type="Proteomes" id="UP001143349">
    <property type="component" value="Unassembled WGS sequence"/>
</dbReference>
<protein>
    <recommendedName>
        <fullName evidence="3">Transposase</fullName>
    </recommendedName>
</protein>
<gene>
    <name evidence="1" type="ORF">GCM10017635_13350</name>
</gene>